<name>A0AAE1GDE5_PETCI</name>
<evidence type="ECO:0000313" key="2">
    <source>
        <dbReference type="Proteomes" id="UP001286313"/>
    </source>
</evidence>
<sequence length="80" mass="9347">MDSEVKILEVLDVMESKGALSAWIGVFWDRDNNKSPKWQYRYETRGNYTGILGSHENRCFYVIVSNHTTNWTISNSLTWS</sequence>
<gene>
    <name evidence="1" type="ORF">Pcinc_005121</name>
</gene>
<protein>
    <submittedName>
        <fullName evidence="1">Uncharacterized protein</fullName>
    </submittedName>
</protein>
<reference evidence="1" key="1">
    <citation type="submission" date="2023-10" db="EMBL/GenBank/DDBJ databases">
        <title>Genome assemblies of two species of porcelain crab, Petrolisthes cinctipes and Petrolisthes manimaculis (Anomura: Porcellanidae).</title>
        <authorList>
            <person name="Angst P."/>
        </authorList>
    </citation>
    <scope>NUCLEOTIDE SEQUENCE</scope>
    <source>
        <strain evidence="1">PB745_01</strain>
        <tissue evidence="1">Gill</tissue>
    </source>
</reference>
<accession>A0AAE1GDE5</accession>
<evidence type="ECO:0000313" key="1">
    <source>
        <dbReference type="EMBL" id="KAK3890954.1"/>
    </source>
</evidence>
<proteinExistence type="predicted"/>
<keyword evidence="2" id="KW-1185">Reference proteome</keyword>
<dbReference type="Proteomes" id="UP001286313">
    <property type="component" value="Unassembled WGS sequence"/>
</dbReference>
<dbReference type="AlphaFoldDB" id="A0AAE1GDE5"/>
<organism evidence="1 2">
    <name type="scientific">Petrolisthes cinctipes</name>
    <name type="common">Flat porcelain crab</name>
    <dbReference type="NCBI Taxonomy" id="88211"/>
    <lineage>
        <taxon>Eukaryota</taxon>
        <taxon>Metazoa</taxon>
        <taxon>Ecdysozoa</taxon>
        <taxon>Arthropoda</taxon>
        <taxon>Crustacea</taxon>
        <taxon>Multicrustacea</taxon>
        <taxon>Malacostraca</taxon>
        <taxon>Eumalacostraca</taxon>
        <taxon>Eucarida</taxon>
        <taxon>Decapoda</taxon>
        <taxon>Pleocyemata</taxon>
        <taxon>Anomura</taxon>
        <taxon>Galatheoidea</taxon>
        <taxon>Porcellanidae</taxon>
        <taxon>Petrolisthes</taxon>
    </lineage>
</organism>
<comment type="caution">
    <text evidence="1">The sequence shown here is derived from an EMBL/GenBank/DDBJ whole genome shotgun (WGS) entry which is preliminary data.</text>
</comment>
<dbReference type="EMBL" id="JAWQEG010000380">
    <property type="protein sequence ID" value="KAK3890954.1"/>
    <property type="molecule type" value="Genomic_DNA"/>
</dbReference>